<comment type="subcellular location">
    <subcellularLocation>
        <location evidence="1">Cell membrane</location>
        <topology evidence="1">Multi-pass membrane protein</topology>
    </subcellularLocation>
</comment>
<keyword evidence="2" id="KW-1003">Cell membrane</keyword>
<keyword evidence="4 6" id="KW-1133">Transmembrane helix</keyword>
<feature type="transmembrane region" description="Helical" evidence="6">
    <location>
        <begin position="20"/>
        <end position="40"/>
    </location>
</feature>
<dbReference type="GO" id="GO:0005886">
    <property type="term" value="C:plasma membrane"/>
    <property type="evidence" value="ECO:0007669"/>
    <property type="project" value="UniProtKB-SubCell"/>
</dbReference>
<evidence type="ECO:0000259" key="8">
    <source>
        <dbReference type="Pfam" id="PF12704"/>
    </source>
</evidence>
<sequence length="857" mass="93324">MKGLRLLLRLFTWRHWRGAPGTSLLLVLTLALGVAVYLSIRLANKAAMEGFADFTELVAVRSDFILRSPAGGLPEGVLVELREALEDFEVHLIPVVETTAARPRGVDEVMAIGQRESFTLLGLDLVGLLNLQAGTLPEGVSGIQDERGVFVSEALAKKEGLAAGSEFRVVIQDRVVSLTVAGVLPQREEVAQMPETLLLMDLPALQRVAEMEGMLDRVEMVLPKETQRREAMREVLVKFCGERWQLVTPEDRREAASMMTRAFRWNLGILSMLALLVGLYLVFQALDGAVVRRREETAILSSLGVRSGDLRRMWLVESALLGVAGGLVGTMLGWAGAQAAVGLVGQTVNTLYHQTQAKSVMLSWGDFGVAMGLGIGASLVAGWWPAKSAAMTPPAQLLSRHAPQPLGAVLWRRWWLGPMLLLVGLVLAWLPPLRLEGGARLALAGYVAALCWVLGGGVTAGNGLRFFARGLERVVGGSVMWRFALSHLRRASSRHRLAVAALLCAVAMTAGMSVLVGSFDKTMRGWIERTFQADIYVSSDGAQGAASRNLIRLETQRKIASHPGVAEVNGLYFQPVQLAEGETMLAGSDLGFLQRHVEQAWLEEPVNEAVFDVARNEGLCLVSESFQERFQKRRGDVVRVPTPEGVKDLTIAGVFADYGNERGTVSVDRVHLAKWLKEESASRLILMVKDGVDAEVVKAELVSEFPGLSVFTNAHLRGEVMRIFRQTFAITHALELIGVVVAVIGLGMTLASVQLERRGELTTLRALGLTRKEMARSTAWEGVLLALGGVVSGLVLSLALGWLLVYVINKQTFGWTLQFYFPWVPMGILAGLILLSAWGVSYSVGRWGANLPADREE</sequence>
<proteinExistence type="predicted"/>
<feature type="transmembrane region" description="Helical" evidence="6">
    <location>
        <begin position="262"/>
        <end position="283"/>
    </location>
</feature>
<dbReference type="InterPro" id="IPR025857">
    <property type="entry name" value="MacB_PCD"/>
</dbReference>
<dbReference type="Pfam" id="PF02687">
    <property type="entry name" value="FtsX"/>
    <property type="match status" value="2"/>
</dbReference>
<feature type="transmembrane region" description="Helical" evidence="6">
    <location>
        <begin position="443"/>
        <end position="460"/>
    </location>
</feature>
<keyword evidence="3 6" id="KW-0812">Transmembrane</keyword>
<evidence type="ECO:0000313" key="9">
    <source>
        <dbReference type="EMBL" id="TLD70609.1"/>
    </source>
</evidence>
<keyword evidence="10" id="KW-1185">Reference proteome</keyword>
<evidence type="ECO:0000256" key="6">
    <source>
        <dbReference type="SAM" id="Phobius"/>
    </source>
</evidence>
<name>A0A5R8KG82_9BACT</name>
<accession>A0A5R8KG82</accession>
<reference evidence="9 10" key="1">
    <citation type="submission" date="2019-05" db="EMBL/GenBank/DDBJ databases">
        <title>Verrucobacter flavum gen. nov., sp. nov. a new member of the family Verrucomicrobiaceae.</title>
        <authorList>
            <person name="Szuroczki S."/>
            <person name="Abbaszade G."/>
            <person name="Szabo A."/>
            <person name="Felfoldi T."/>
            <person name="Schumann P."/>
            <person name="Boka K."/>
            <person name="Keki Z."/>
            <person name="Toumi M."/>
            <person name="Toth E."/>
        </authorList>
    </citation>
    <scope>NUCLEOTIDE SEQUENCE [LARGE SCALE GENOMIC DNA]</scope>
    <source>
        <strain evidence="9 10">MG-N-17</strain>
    </source>
</reference>
<evidence type="ECO:0000313" key="10">
    <source>
        <dbReference type="Proteomes" id="UP000306196"/>
    </source>
</evidence>
<feature type="domain" description="ABC3 transporter permease C-terminal" evidence="7">
    <location>
        <begin position="269"/>
        <end position="392"/>
    </location>
</feature>
<dbReference type="AlphaFoldDB" id="A0A5R8KG82"/>
<dbReference type="PANTHER" id="PTHR30287:SF2">
    <property type="entry name" value="BLL1001 PROTEIN"/>
    <property type="match status" value="1"/>
</dbReference>
<dbReference type="InterPro" id="IPR038766">
    <property type="entry name" value="Membrane_comp_ABC_pdt"/>
</dbReference>
<protein>
    <submittedName>
        <fullName evidence="9">FtsX-like permease family protein</fullName>
    </submittedName>
</protein>
<feature type="transmembrane region" description="Helical" evidence="6">
    <location>
        <begin position="497"/>
        <end position="519"/>
    </location>
</feature>
<dbReference type="OrthoDB" id="9780560at2"/>
<gene>
    <name evidence="9" type="ORF">FEM03_12905</name>
</gene>
<feature type="transmembrane region" description="Helical" evidence="6">
    <location>
        <begin position="820"/>
        <end position="840"/>
    </location>
</feature>
<feature type="domain" description="ABC3 transporter permease C-terminal" evidence="7">
    <location>
        <begin position="737"/>
        <end position="842"/>
    </location>
</feature>
<dbReference type="RefSeq" id="WP_138086666.1">
    <property type="nucleotide sequence ID" value="NZ_VAUV01000008.1"/>
</dbReference>
<evidence type="ECO:0000256" key="2">
    <source>
        <dbReference type="ARBA" id="ARBA00022475"/>
    </source>
</evidence>
<keyword evidence="5 6" id="KW-0472">Membrane</keyword>
<dbReference type="PANTHER" id="PTHR30287">
    <property type="entry name" value="MEMBRANE COMPONENT OF PREDICTED ABC SUPERFAMILY METABOLITE UPTAKE TRANSPORTER"/>
    <property type="match status" value="1"/>
</dbReference>
<feature type="transmembrane region" description="Helical" evidence="6">
    <location>
        <begin position="736"/>
        <end position="755"/>
    </location>
</feature>
<evidence type="ECO:0000256" key="5">
    <source>
        <dbReference type="ARBA" id="ARBA00023136"/>
    </source>
</evidence>
<comment type="caution">
    <text evidence="9">The sequence shown here is derived from an EMBL/GenBank/DDBJ whole genome shotgun (WGS) entry which is preliminary data.</text>
</comment>
<feature type="transmembrane region" description="Helical" evidence="6">
    <location>
        <begin position="782"/>
        <end position="808"/>
    </location>
</feature>
<feature type="transmembrane region" description="Helical" evidence="6">
    <location>
        <begin position="414"/>
        <end position="431"/>
    </location>
</feature>
<feature type="domain" description="MacB-like periplasmic core" evidence="8">
    <location>
        <begin position="497"/>
        <end position="702"/>
    </location>
</feature>
<dbReference type="Pfam" id="PF12704">
    <property type="entry name" value="MacB_PCD"/>
    <property type="match status" value="1"/>
</dbReference>
<dbReference type="InterPro" id="IPR003838">
    <property type="entry name" value="ABC3_permease_C"/>
</dbReference>
<evidence type="ECO:0000256" key="3">
    <source>
        <dbReference type="ARBA" id="ARBA00022692"/>
    </source>
</evidence>
<feature type="transmembrane region" description="Helical" evidence="6">
    <location>
        <begin position="319"/>
        <end position="344"/>
    </location>
</feature>
<evidence type="ECO:0000256" key="4">
    <source>
        <dbReference type="ARBA" id="ARBA00022989"/>
    </source>
</evidence>
<organism evidence="9 10">
    <name type="scientific">Phragmitibacter flavus</name>
    <dbReference type="NCBI Taxonomy" id="2576071"/>
    <lineage>
        <taxon>Bacteria</taxon>
        <taxon>Pseudomonadati</taxon>
        <taxon>Verrucomicrobiota</taxon>
        <taxon>Verrucomicrobiia</taxon>
        <taxon>Verrucomicrobiales</taxon>
        <taxon>Verrucomicrobiaceae</taxon>
        <taxon>Phragmitibacter</taxon>
    </lineage>
</organism>
<evidence type="ECO:0000259" key="7">
    <source>
        <dbReference type="Pfam" id="PF02687"/>
    </source>
</evidence>
<evidence type="ECO:0000256" key="1">
    <source>
        <dbReference type="ARBA" id="ARBA00004651"/>
    </source>
</evidence>
<feature type="transmembrane region" description="Helical" evidence="6">
    <location>
        <begin position="364"/>
        <end position="384"/>
    </location>
</feature>
<dbReference type="EMBL" id="VAUV01000008">
    <property type="protein sequence ID" value="TLD70609.1"/>
    <property type="molecule type" value="Genomic_DNA"/>
</dbReference>
<dbReference type="Proteomes" id="UP000306196">
    <property type="component" value="Unassembled WGS sequence"/>
</dbReference>